<evidence type="ECO:0000313" key="2">
    <source>
        <dbReference type="Proteomes" id="UP000520814"/>
    </source>
</evidence>
<name>A0A7W9SSW3_ARMRO</name>
<accession>A0A7W9SSW3</accession>
<dbReference type="PANTHER" id="PTHR28630:SF3">
    <property type="entry name" value="PEROXIREDOXIN-LIKE 2C"/>
    <property type="match status" value="1"/>
</dbReference>
<dbReference type="Proteomes" id="UP000520814">
    <property type="component" value="Unassembled WGS sequence"/>
</dbReference>
<proteinExistence type="predicted"/>
<dbReference type="Pfam" id="PF13911">
    <property type="entry name" value="AhpC-TSA_2"/>
    <property type="match status" value="1"/>
</dbReference>
<reference evidence="1 2" key="1">
    <citation type="submission" date="2020-08" db="EMBL/GenBank/DDBJ databases">
        <title>Genomic Encyclopedia of Type Strains, Phase IV (KMG-IV): sequencing the most valuable type-strain genomes for metagenomic binning, comparative biology and taxonomic classification.</title>
        <authorList>
            <person name="Goeker M."/>
        </authorList>
    </citation>
    <scope>NUCLEOTIDE SEQUENCE [LARGE SCALE GENOMIC DNA]</scope>
    <source>
        <strain evidence="1 2">DSM 23562</strain>
    </source>
</reference>
<sequence length="167" mass="18625">MQETQLDSRVLGAQAQTGETLEALTARKPTMIVFTRHLGCPFCREVLRILATRRAGIEATGIQLALVHMASEAQAAPFFASFGLGDLPRFADPRQQLYKAFGLQRMRWWEVFTPRFWLKGIAMTTRNGGGLPVGDVFQLAGAFVVFQGRIVQEIRTARSSDTLELPR</sequence>
<dbReference type="RefSeq" id="WP_184198165.1">
    <property type="nucleotide sequence ID" value="NZ_JACHGW010000003.1"/>
</dbReference>
<dbReference type="EMBL" id="JACHGW010000003">
    <property type="protein sequence ID" value="MBB6051359.1"/>
    <property type="molecule type" value="Genomic_DNA"/>
</dbReference>
<gene>
    <name evidence="1" type="ORF">HNQ39_003169</name>
</gene>
<comment type="caution">
    <text evidence="1">The sequence shown here is derived from an EMBL/GenBank/DDBJ whole genome shotgun (WGS) entry which is preliminary data.</text>
</comment>
<dbReference type="Gene3D" id="3.40.30.10">
    <property type="entry name" value="Glutaredoxin"/>
    <property type="match status" value="1"/>
</dbReference>
<organism evidence="1 2">
    <name type="scientific">Armatimonas rosea</name>
    <dbReference type="NCBI Taxonomy" id="685828"/>
    <lineage>
        <taxon>Bacteria</taxon>
        <taxon>Bacillati</taxon>
        <taxon>Armatimonadota</taxon>
        <taxon>Armatimonadia</taxon>
        <taxon>Armatimonadales</taxon>
        <taxon>Armatimonadaceae</taxon>
        <taxon>Armatimonas</taxon>
    </lineage>
</organism>
<evidence type="ECO:0000313" key="1">
    <source>
        <dbReference type="EMBL" id="MBB6051359.1"/>
    </source>
</evidence>
<dbReference type="SUPFAM" id="SSF52833">
    <property type="entry name" value="Thioredoxin-like"/>
    <property type="match status" value="1"/>
</dbReference>
<protein>
    <recommendedName>
        <fullName evidence="3">AhpC/TSA family protein</fullName>
    </recommendedName>
</protein>
<keyword evidence="2" id="KW-1185">Reference proteome</keyword>
<dbReference type="InterPro" id="IPR036249">
    <property type="entry name" value="Thioredoxin-like_sf"/>
</dbReference>
<evidence type="ECO:0008006" key="3">
    <source>
        <dbReference type="Google" id="ProtNLM"/>
    </source>
</evidence>
<dbReference type="InterPro" id="IPR032801">
    <property type="entry name" value="PXL2A/B/C"/>
</dbReference>
<dbReference type="PANTHER" id="PTHR28630">
    <property type="match status" value="1"/>
</dbReference>
<dbReference type="AlphaFoldDB" id="A0A7W9SSW3"/>